<dbReference type="GO" id="GO:0032259">
    <property type="term" value="P:methylation"/>
    <property type="evidence" value="ECO:0007669"/>
    <property type="project" value="UniProtKB-KW"/>
</dbReference>
<proteinExistence type="predicted"/>
<accession>A0A5S9MB06</accession>
<protein>
    <recommendedName>
        <fullName evidence="7">Methylated-DNA-[protein]-cysteine S-methyltransferase DNA binding domain-containing protein</fullName>
    </recommendedName>
</protein>
<feature type="domain" description="Methylated-DNA-[protein]-cysteine S-methyltransferase DNA binding" evidence="7">
    <location>
        <begin position="2"/>
        <end position="48"/>
    </location>
</feature>
<gene>
    <name evidence="8" type="ORF">BsIDN1_23440</name>
</gene>
<dbReference type="InterPro" id="IPR036217">
    <property type="entry name" value="MethylDNA_cys_MeTrfase_DNAb"/>
</dbReference>
<evidence type="ECO:0000256" key="5">
    <source>
        <dbReference type="ARBA" id="ARBA00023204"/>
    </source>
</evidence>
<organism evidence="8 9">
    <name type="scientific">Bacillus safensis</name>
    <dbReference type="NCBI Taxonomy" id="561879"/>
    <lineage>
        <taxon>Bacteria</taxon>
        <taxon>Bacillati</taxon>
        <taxon>Bacillota</taxon>
        <taxon>Bacilli</taxon>
        <taxon>Bacillales</taxon>
        <taxon>Bacillaceae</taxon>
        <taxon>Bacillus</taxon>
    </lineage>
</organism>
<dbReference type="NCBIfam" id="TIGR00589">
    <property type="entry name" value="ogt"/>
    <property type="match status" value="1"/>
</dbReference>
<keyword evidence="5" id="KW-0234">DNA repair</keyword>
<keyword evidence="4" id="KW-0227">DNA damage</keyword>
<dbReference type="SUPFAM" id="SSF46767">
    <property type="entry name" value="Methylated DNA-protein cysteine methyltransferase, C-terminal domain"/>
    <property type="match status" value="1"/>
</dbReference>
<dbReference type="PANTHER" id="PTHR10815:SF5">
    <property type="entry name" value="METHYLATED-DNA--PROTEIN-CYSTEINE METHYLTRANSFERASE"/>
    <property type="match status" value="1"/>
</dbReference>
<dbReference type="CDD" id="cd06445">
    <property type="entry name" value="ATase"/>
    <property type="match status" value="1"/>
</dbReference>
<dbReference type="Proteomes" id="UP000464658">
    <property type="component" value="Chromosome"/>
</dbReference>
<dbReference type="GO" id="GO:0006281">
    <property type="term" value="P:DNA repair"/>
    <property type="evidence" value="ECO:0007669"/>
    <property type="project" value="UniProtKB-KW"/>
</dbReference>
<evidence type="ECO:0000256" key="1">
    <source>
        <dbReference type="ARBA" id="ARBA00001286"/>
    </source>
</evidence>
<keyword evidence="2" id="KW-0489">Methyltransferase</keyword>
<evidence type="ECO:0000259" key="7">
    <source>
        <dbReference type="Pfam" id="PF01035"/>
    </source>
</evidence>
<sequence>MVRAVGNANGANQLAIIIPCHRVIQTSGELGGYGGGIERKKYLLQLEQRG</sequence>
<comment type="catalytic activity">
    <reaction evidence="6">
        <text>a 6-O-methyl-2'-deoxyguanosine in DNA + L-cysteinyl-[protein] = S-methyl-L-cysteinyl-[protein] + a 2'-deoxyguanosine in DNA</text>
        <dbReference type="Rhea" id="RHEA:24000"/>
        <dbReference type="Rhea" id="RHEA-COMP:10131"/>
        <dbReference type="Rhea" id="RHEA-COMP:10132"/>
        <dbReference type="Rhea" id="RHEA-COMP:11367"/>
        <dbReference type="Rhea" id="RHEA-COMP:11368"/>
        <dbReference type="ChEBI" id="CHEBI:29950"/>
        <dbReference type="ChEBI" id="CHEBI:82612"/>
        <dbReference type="ChEBI" id="CHEBI:85445"/>
        <dbReference type="ChEBI" id="CHEBI:85448"/>
        <dbReference type="EC" id="2.1.1.63"/>
    </reaction>
</comment>
<comment type="catalytic activity">
    <reaction evidence="1">
        <text>a 4-O-methyl-thymidine in DNA + L-cysteinyl-[protein] = a thymidine in DNA + S-methyl-L-cysteinyl-[protein]</text>
        <dbReference type="Rhea" id="RHEA:53428"/>
        <dbReference type="Rhea" id="RHEA-COMP:10131"/>
        <dbReference type="Rhea" id="RHEA-COMP:10132"/>
        <dbReference type="Rhea" id="RHEA-COMP:13555"/>
        <dbReference type="Rhea" id="RHEA-COMP:13556"/>
        <dbReference type="ChEBI" id="CHEBI:29950"/>
        <dbReference type="ChEBI" id="CHEBI:82612"/>
        <dbReference type="ChEBI" id="CHEBI:137386"/>
        <dbReference type="ChEBI" id="CHEBI:137387"/>
        <dbReference type="EC" id="2.1.1.63"/>
    </reaction>
</comment>
<dbReference type="InterPro" id="IPR001497">
    <property type="entry name" value="MethylDNA_cys_MeTrfase_AS"/>
</dbReference>
<keyword evidence="3" id="KW-0808">Transferase</keyword>
<evidence type="ECO:0000256" key="4">
    <source>
        <dbReference type="ARBA" id="ARBA00022763"/>
    </source>
</evidence>
<reference evidence="8 9" key="1">
    <citation type="submission" date="2019-12" db="EMBL/GenBank/DDBJ databases">
        <title>Full genome sequence of a Bacillus safensis strain isolated from commercially available natto in Indonesia.</title>
        <authorList>
            <person name="Yoshida M."/>
            <person name="Uomi M."/>
            <person name="Waturangi D."/>
            <person name="Ekaputri J.J."/>
            <person name="Setiamarga D.H.E."/>
        </authorList>
    </citation>
    <scope>NUCLEOTIDE SEQUENCE [LARGE SCALE GENOMIC DNA]</scope>
    <source>
        <strain evidence="8 9">IDN1</strain>
    </source>
</reference>
<dbReference type="PROSITE" id="PS00374">
    <property type="entry name" value="MGMT"/>
    <property type="match status" value="1"/>
</dbReference>
<dbReference type="GO" id="GO:0003908">
    <property type="term" value="F:methylated-DNA-[protein]-cysteine S-methyltransferase activity"/>
    <property type="evidence" value="ECO:0007669"/>
    <property type="project" value="UniProtKB-EC"/>
</dbReference>
<dbReference type="PANTHER" id="PTHR10815">
    <property type="entry name" value="METHYLATED-DNA--PROTEIN-CYSTEINE METHYLTRANSFERASE"/>
    <property type="match status" value="1"/>
</dbReference>
<evidence type="ECO:0000313" key="8">
    <source>
        <dbReference type="EMBL" id="BBP88726.1"/>
    </source>
</evidence>
<dbReference type="Pfam" id="PF01035">
    <property type="entry name" value="DNA_binding_1"/>
    <property type="match status" value="1"/>
</dbReference>
<dbReference type="InterPro" id="IPR036388">
    <property type="entry name" value="WH-like_DNA-bd_sf"/>
</dbReference>
<dbReference type="AlphaFoldDB" id="A0A5S9MB06"/>
<evidence type="ECO:0000256" key="3">
    <source>
        <dbReference type="ARBA" id="ARBA00022679"/>
    </source>
</evidence>
<dbReference type="Gene3D" id="1.10.10.10">
    <property type="entry name" value="Winged helix-like DNA-binding domain superfamily/Winged helix DNA-binding domain"/>
    <property type="match status" value="1"/>
</dbReference>
<evidence type="ECO:0000256" key="6">
    <source>
        <dbReference type="ARBA" id="ARBA00049348"/>
    </source>
</evidence>
<dbReference type="InterPro" id="IPR014048">
    <property type="entry name" value="MethylDNA_cys_MeTrfase_DNA-bd"/>
</dbReference>
<evidence type="ECO:0000313" key="9">
    <source>
        <dbReference type="Proteomes" id="UP000464658"/>
    </source>
</evidence>
<dbReference type="EMBL" id="AP021906">
    <property type="protein sequence ID" value="BBP88726.1"/>
    <property type="molecule type" value="Genomic_DNA"/>
</dbReference>
<evidence type="ECO:0000256" key="2">
    <source>
        <dbReference type="ARBA" id="ARBA00022603"/>
    </source>
</evidence>
<name>A0A5S9MB06_BACIA</name>